<dbReference type="InterPro" id="IPR046955">
    <property type="entry name" value="PHR1-like"/>
</dbReference>
<dbReference type="GO" id="GO:0003677">
    <property type="term" value="F:DNA binding"/>
    <property type="evidence" value="ECO:0007669"/>
    <property type="project" value="UniProtKB-KW"/>
</dbReference>
<evidence type="ECO:0000313" key="7">
    <source>
        <dbReference type="EMBL" id="CAD6255225.1"/>
    </source>
</evidence>
<evidence type="ECO:0000256" key="2">
    <source>
        <dbReference type="ARBA" id="ARBA00023125"/>
    </source>
</evidence>
<keyword evidence="2" id="KW-0238">DNA-binding</keyword>
<accession>A0A811Q435</accession>
<dbReference type="PANTHER" id="PTHR31314:SF128">
    <property type="entry name" value="OS11G0106100 PROTEIN"/>
    <property type="match status" value="1"/>
</dbReference>
<dbReference type="Proteomes" id="UP000604825">
    <property type="component" value="Unassembled WGS sequence"/>
</dbReference>
<feature type="domain" description="HTH myb-type" evidence="6">
    <location>
        <begin position="82"/>
        <end position="137"/>
    </location>
</feature>
<comment type="caution">
    <text evidence="7">The sequence shown here is derived from an EMBL/GenBank/DDBJ whole genome shotgun (WGS) entry which is preliminary data.</text>
</comment>
<dbReference type="Pfam" id="PF00249">
    <property type="entry name" value="Myb_DNA-binding"/>
    <property type="match status" value="1"/>
</dbReference>
<feature type="region of interest" description="Disordered" evidence="5">
    <location>
        <begin position="295"/>
        <end position="316"/>
    </location>
</feature>
<proteinExistence type="predicted"/>
<dbReference type="Gene3D" id="1.10.10.60">
    <property type="entry name" value="Homeodomain-like"/>
    <property type="match status" value="1"/>
</dbReference>
<dbReference type="NCBIfam" id="TIGR01557">
    <property type="entry name" value="myb_SHAQKYF"/>
    <property type="match status" value="1"/>
</dbReference>
<protein>
    <recommendedName>
        <fullName evidence="6">HTH myb-type domain-containing protein</fullName>
    </recommendedName>
</protein>
<dbReference type="OrthoDB" id="551907at2759"/>
<evidence type="ECO:0000313" key="8">
    <source>
        <dbReference type="Proteomes" id="UP000604825"/>
    </source>
</evidence>
<keyword evidence="4" id="KW-0539">Nucleus</keyword>
<dbReference type="InterPro" id="IPR009057">
    <property type="entry name" value="Homeodomain-like_sf"/>
</dbReference>
<dbReference type="AlphaFoldDB" id="A0A811Q435"/>
<dbReference type="PROSITE" id="PS51294">
    <property type="entry name" value="HTH_MYB"/>
    <property type="match status" value="1"/>
</dbReference>
<keyword evidence="1" id="KW-0805">Transcription regulation</keyword>
<dbReference type="SUPFAM" id="SSF46689">
    <property type="entry name" value="Homeodomain-like"/>
    <property type="match status" value="1"/>
</dbReference>
<feature type="compositionally biased region" description="Acidic residues" evidence="5">
    <location>
        <begin position="304"/>
        <end position="315"/>
    </location>
</feature>
<dbReference type="PANTHER" id="PTHR31314">
    <property type="entry name" value="MYB FAMILY TRANSCRIPTION FACTOR PHL7-LIKE"/>
    <property type="match status" value="1"/>
</dbReference>
<gene>
    <name evidence="7" type="ORF">NCGR_LOCUS38819</name>
</gene>
<name>A0A811Q435_9POAL</name>
<keyword evidence="8" id="KW-1185">Reference proteome</keyword>
<dbReference type="InterPro" id="IPR001005">
    <property type="entry name" value="SANT/Myb"/>
</dbReference>
<evidence type="ECO:0000259" key="6">
    <source>
        <dbReference type="PROSITE" id="PS51294"/>
    </source>
</evidence>
<dbReference type="GO" id="GO:0003700">
    <property type="term" value="F:DNA-binding transcription factor activity"/>
    <property type="evidence" value="ECO:0007669"/>
    <property type="project" value="InterPro"/>
</dbReference>
<sequence>MAGGSKGCDESSADQLLLSGGQAGDDGEDDAGGADVPRAGHDGSSSNSSTVELDEAGGDSGRKAAGASPSSVRPYVRSKNPRLRWTPELHLCFLRAVDRLGGQDRATPKLVLQLMNVKGLSIGHVKSHLQMYRSKKIDDSGQVIGTGSWRYLHQLHDGGQAYNLGHLSLHHGQTGASTILSARFGAWPHHWNNFHDPSYLLHGHHLLGSKPYYSSTAEADTFLRTRAQYIASRATSSTSASTLQRCLSYQNDQFMNHHQRRLARNEDNIHHDPLDLELALDIGPRGDKRIKRSGCTWGRHQEEENAGDQEVESATDDTRLSLSLFPSPPCARTSSGGHHKVLGLNMEKGKAHPTRTSTLDLTI</sequence>
<reference evidence="7" key="1">
    <citation type="submission" date="2020-10" db="EMBL/GenBank/DDBJ databases">
        <authorList>
            <person name="Han B."/>
            <person name="Lu T."/>
            <person name="Zhao Q."/>
            <person name="Huang X."/>
            <person name="Zhao Y."/>
        </authorList>
    </citation>
    <scope>NUCLEOTIDE SEQUENCE</scope>
</reference>
<feature type="region of interest" description="Disordered" evidence="5">
    <location>
        <begin position="1"/>
        <end position="77"/>
    </location>
</feature>
<dbReference type="InterPro" id="IPR006447">
    <property type="entry name" value="Myb_dom_plants"/>
</dbReference>
<dbReference type="InterPro" id="IPR017930">
    <property type="entry name" value="Myb_dom"/>
</dbReference>
<organism evidence="7 8">
    <name type="scientific">Miscanthus lutarioriparius</name>
    <dbReference type="NCBI Taxonomy" id="422564"/>
    <lineage>
        <taxon>Eukaryota</taxon>
        <taxon>Viridiplantae</taxon>
        <taxon>Streptophyta</taxon>
        <taxon>Embryophyta</taxon>
        <taxon>Tracheophyta</taxon>
        <taxon>Spermatophyta</taxon>
        <taxon>Magnoliopsida</taxon>
        <taxon>Liliopsida</taxon>
        <taxon>Poales</taxon>
        <taxon>Poaceae</taxon>
        <taxon>PACMAD clade</taxon>
        <taxon>Panicoideae</taxon>
        <taxon>Andropogonodae</taxon>
        <taxon>Andropogoneae</taxon>
        <taxon>Saccharinae</taxon>
        <taxon>Miscanthus</taxon>
    </lineage>
</organism>
<evidence type="ECO:0000256" key="1">
    <source>
        <dbReference type="ARBA" id="ARBA00023015"/>
    </source>
</evidence>
<dbReference type="FunFam" id="1.10.10.60:FF:000002">
    <property type="entry name" value="Myb family transcription factor"/>
    <property type="match status" value="1"/>
</dbReference>
<keyword evidence="3" id="KW-0804">Transcription</keyword>
<evidence type="ECO:0000256" key="3">
    <source>
        <dbReference type="ARBA" id="ARBA00023163"/>
    </source>
</evidence>
<evidence type="ECO:0000256" key="5">
    <source>
        <dbReference type="SAM" id="MobiDB-lite"/>
    </source>
</evidence>
<evidence type="ECO:0000256" key="4">
    <source>
        <dbReference type="ARBA" id="ARBA00023242"/>
    </source>
</evidence>
<dbReference type="EMBL" id="CAJGYO010000009">
    <property type="protein sequence ID" value="CAD6255225.1"/>
    <property type="molecule type" value="Genomic_DNA"/>
</dbReference>